<protein>
    <submittedName>
        <fullName evidence="1">Uncharacterized protein</fullName>
    </submittedName>
</protein>
<name>A0A4Z2FWX5_9TELE</name>
<keyword evidence="2" id="KW-1185">Reference proteome</keyword>
<gene>
    <name evidence="1" type="ORF">EYF80_044416</name>
</gene>
<dbReference type="AlphaFoldDB" id="A0A4Z2FWX5"/>
<dbReference type="Proteomes" id="UP000314294">
    <property type="component" value="Unassembled WGS sequence"/>
</dbReference>
<comment type="caution">
    <text evidence="1">The sequence shown here is derived from an EMBL/GenBank/DDBJ whole genome shotgun (WGS) entry which is preliminary data.</text>
</comment>
<dbReference type="EMBL" id="SRLO01000849">
    <property type="protein sequence ID" value="TNN45395.1"/>
    <property type="molecule type" value="Genomic_DNA"/>
</dbReference>
<proteinExistence type="predicted"/>
<evidence type="ECO:0000313" key="1">
    <source>
        <dbReference type="EMBL" id="TNN45395.1"/>
    </source>
</evidence>
<evidence type="ECO:0000313" key="2">
    <source>
        <dbReference type="Proteomes" id="UP000314294"/>
    </source>
</evidence>
<reference evidence="1 2" key="1">
    <citation type="submission" date="2019-03" db="EMBL/GenBank/DDBJ databases">
        <title>First draft genome of Liparis tanakae, snailfish: a comprehensive survey of snailfish specific genes.</title>
        <authorList>
            <person name="Kim W."/>
            <person name="Song I."/>
            <person name="Jeong J.-H."/>
            <person name="Kim D."/>
            <person name="Kim S."/>
            <person name="Ryu S."/>
            <person name="Song J.Y."/>
            <person name="Lee S.K."/>
        </authorList>
    </citation>
    <scope>NUCLEOTIDE SEQUENCE [LARGE SCALE GENOMIC DNA]</scope>
    <source>
        <tissue evidence="1">Muscle</tissue>
    </source>
</reference>
<accession>A0A4Z2FWX5</accession>
<sequence>MDPPPDISPTFKSLPRSSESERFTGATLWCADGCSAVARQDFGRRIYSPRFSQDGVQDDLRGSARRSLRSNIWGYQESRKQLFLQHAGELSGGLAIASERHRTILWQR</sequence>
<organism evidence="1 2">
    <name type="scientific">Liparis tanakae</name>
    <name type="common">Tanaka's snailfish</name>
    <dbReference type="NCBI Taxonomy" id="230148"/>
    <lineage>
        <taxon>Eukaryota</taxon>
        <taxon>Metazoa</taxon>
        <taxon>Chordata</taxon>
        <taxon>Craniata</taxon>
        <taxon>Vertebrata</taxon>
        <taxon>Euteleostomi</taxon>
        <taxon>Actinopterygii</taxon>
        <taxon>Neopterygii</taxon>
        <taxon>Teleostei</taxon>
        <taxon>Neoteleostei</taxon>
        <taxon>Acanthomorphata</taxon>
        <taxon>Eupercaria</taxon>
        <taxon>Perciformes</taxon>
        <taxon>Cottioidei</taxon>
        <taxon>Cottales</taxon>
        <taxon>Liparidae</taxon>
        <taxon>Liparis</taxon>
    </lineage>
</organism>